<name>A0A9X3TPZ6_9BACL</name>
<evidence type="ECO:0000313" key="1">
    <source>
        <dbReference type="EMBL" id="MDA5108279.1"/>
    </source>
</evidence>
<dbReference type="InterPro" id="IPR027417">
    <property type="entry name" value="P-loop_NTPase"/>
</dbReference>
<dbReference type="Proteomes" id="UP001151071">
    <property type="component" value="Unassembled WGS sequence"/>
</dbReference>
<dbReference type="SUPFAM" id="SSF52540">
    <property type="entry name" value="P-loop containing nucleoside triphosphate hydrolases"/>
    <property type="match status" value="1"/>
</dbReference>
<accession>A0A9X3TPZ6</accession>
<dbReference type="EMBL" id="JAPYYP010000007">
    <property type="protein sequence ID" value="MDA5108279.1"/>
    <property type="molecule type" value="Genomic_DNA"/>
</dbReference>
<dbReference type="RefSeq" id="WP_271139856.1">
    <property type="nucleotide sequence ID" value="NZ_JAPYYP010000007.1"/>
</dbReference>
<keyword evidence="2" id="KW-1185">Reference proteome</keyword>
<proteinExistence type="predicted"/>
<sequence length="363" mass="40211">MNATVRHIYAGGNTARGYRCFFDSVLAEVDRLFVLTGGVEGLASTLIQRIGDELAPRAGSVEWIHSPFVSGAFDGVIFPELRAAVVDGSYPRSLQPRAPGLIETYVDLQAAIDADRLSPRRNLIATWYEALYQKTQEAYEAFAQALGIHDEWEEIYIARLNREEANRVAEEVTALFFGEETLPKNARIRHMYLGAATPAGPVDHIPNLTAGIGKRYFIKGRPGSGKSTMLKKLVAEAKRRGFDADVYHCGLDPHSLDMVVLPEKSLAIFDSTAPHEYFPDRSSDEVIDMYARAIEPGTDEAFADRLAEIRERYAAVMKKGTASLAEAQACRHRLADIYGQAADREKVEAIHQAIIRELTARLA</sequence>
<comment type="caution">
    <text evidence="1">The sequence shown here is derived from an EMBL/GenBank/DDBJ whole genome shotgun (WGS) entry which is preliminary data.</text>
</comment>
<organism evidence="1 2">
    <name type="scientific">Brevibacillus thermoruber</name>
    <dbReference type="NCBI Taxonomy" id="33942"/>
    <lineage>
        <taxon>Bacteria</taxon>
        <taxon>Bacillati</taxon>
        <taxon>Bacillota</taxon>
        <taxon>Bacilli</taxon>
        <taxon>Bacillales</taxon>
        <taxon>Paenibacillaceae</taxon>
        <taxon>Brevibacillus</taxon>
    </lineage>
</organism>
<evidence type="ECO:0000313" key="2">
    <source>
        <dbReference type="Proteomes" id="UP001151071"/>
    </source>
</evidence>
<reference evidence="1" key="1">
    <citation type="submission" date="2022-12" db="EMBL/GenBank/DDBJ databases">
        <title>Draft genome sequence of the thermophilic strain Brevibacillus thermoruber HT42, isolated from Los Humeros, Puebla, Mexico, with biotechnological potential.</title>
        <authorList>
            <person name="Lara Sanchez J."/>
            <person name="Solis Palacios R."/>
            <person name="Bustos Baena A.S."/>
            <person name="Ruz Baez A.E."/>
            <person name="Espinosa Luna G."/>
            <person name="Oliart Ros R.M."/>
        </authorList>
    </citation>
    <scope>NUCLEOTIDE SEQUENCE</scope>
    <source>
        <strain evidence="1">HT42</strain>
    </source>
</reference>
<gene>
    <name evidence="1" type="ORF">O3V59_07890</name>
</gene>
<protein>
    <submittedName>
        <fullName evidence="1">PRK06851 family protein</fullName>
    </submittedName>
</protein>
<dbReference type="AlphaFoldDB" id="A0A9X3TPZ6"/>